<evidence type="ECO:0000256" key="4">
    <source>
        <dbReference type="ARBA" id="ARBA00019692"/>
    </source>
</evidence>
<dbReference type="GO" id="GO:0051082">
    <property type="term" value="F:unfolded protein binding"/>
    <property type="evidence" value="ECO:0007669"/>
    <property type="project" value="InterPro"/>
</dbReference>
<keyword evidence="11" id="KW-0472">Membrane</keyword>
<evidence type="ECO:0000256" key="6">
    <source>
        <dbReference type="ARBA" id="ARBA00022519"/>
    </source>
</evidence>
<keyword evidence="9" id="KW-1133">Transmembrane helix</keyword>
<keyword evidence="12" id="KW-0143">Chaperone</keyword>
<dbReference type="EMBL" id="FO203512">
    <property type="protein sequence ID" value="CCK74970.1"/>
    <property type="molecule type" value="Genomic_DNA"/>
</dbReference>
<evidence type="ECO:0000313" key="17">
    <source>
        <dbReference type="Proteomes" id="UP000032749"/>
    </source>
</evidence>
<accession>R4YKV9</accession>
<keyword evidence="10" id="KW-0443">Lipid metabolism</keyword>
<evidence type="ECO:0000256" key="10">
    <source>
        <dbReference type="ARBA" id="ARBA00023098"/>
    </source>
</evidence>
<evidence type="ECO:0000256" key="1">
    <source>
        <dbReference type="ARBA" id="ARBA00003280"/>
    </source>
</evidence>
<comment type="subcellular location">
    <subcellularLocation>
        <location evidence="2">Cell inner membrane</location>
        <topology evidence="2">Single-pass membrane protein</topology>
        <orientation evidence="2">Periplasmic side</orientation>
    </subcellularLocation>
</comment>
<keyword evidence="17" id="KW-1185">Reference proteome</keyword>
<keyword evidence="8" id="KW-0442">Lipid degradation</keyword>
<dbReference type="SUPFAM" id="SSF158855">
    <property type="entry name" value="Lipase chaperone-like"/>
    <property type="match status" value="1"/>
</dbReference>
<keyword evidence="7" id="KW-0812">Transmembrane</keyword>
<dbReference type="GO" id="GO:0016042">
    <property type="term" value="P:lipid catabolic process"/>
    <property type="evidence" value="ECO:0007669"/>
    <property type="project" value="UniProtKB-KW"/>
</dbReference>
<dbReference type="Proteomes" id="UP000032749">
    <property type="component" value="Chromosome"/>
</dbReference>
<evidence type="ECO:0000313" key="16">
    <source>
        <dbReference type="EMBL" id="CCK74970.1"/>
    </source>
</evidence>
<keyword evidence="5" id="KW-1003">Cell membrane</keyword>
<reference evidence="16 17" key="1">
    <citation type="journal article" date="2013" name="Nat. Commun.">
        <title>Genome sequence and functional genomic analysis of the oil-degrading bacterium Oleispira antarctica.</title>
        <authorList>
            <person name="Kube M."/>
            <person name="Chernikova T.N."/>
            <person name="Al-Ramahi Y."/>
            <person name="Beloqui A."/>
            <person name="Lopez-Cortez N."/>
            <person name="Guazzaroni M.E."/>
            <person name="Heipieper H.J."/>
            <person name="Klages S."/>
            <person name="Kotsyurbenko O.R."/>
            <person name="Langer I."/>
            <person name="Nechitaylo T.Y."/>
            <person name="Lunsdorf H."/>
            <person name="Fernandez M."/>
            <person name="Juarez S."/>
            <person name="Ciordia S."/>
            <person name="Singer A."/>
            <person name="Kagan O."/>
            <person name="Egorova O."/>
            <person name="Petit P.A."/>
            <person name="Stogios P."/>
            <person name="Kim Y."/>
            <person name="Tchigvintsev A."/>
            <person name="Flick R."/>
            <person name="Denaro R."/>
            <person name="Genovese M."/>
            <person name="Albar J.P."/>
            <person name="Reva O.N."/>
            <person name="Martinez-Gomariz M."/>
            <person name="Tran H."/>
            <person name="Ferrer M."/>
            <person name="Savchenko A."/>
            <person name="Yakunin A.F."/>
            <person name="Yakimov M.M."/>
            <person name="Golyshina O.V."/>
            <person name="Reinhardt R."/>
            <person name="Golyshin P.N."/>
        </authorList>
    </citation>
    <scope>NUCLEOTIDE SEQUENCE [LARGE SCALE GENOMIC DNA]</scope>
</reference>
<organism evidence="16 17">
    <name type="scientific">Oleispira antarctica RB-8</name>
    <dbReference type="NCBI Taxonomy" id="698738"/>
    <lineage>
        <taxon>Bacteria</taxon>
        <taxon>Pseudomonadati</taxon>
        <taxon>Pseudomonadota</taxon>
        <taxon>Gammaproteobacteria</taxon>
        <taxon>Oceanospirillales</taxon>
        <taxon>Oceanospirillaceae</taxon>
        <taxon>Oleispira</taxon>
    </lineage>
</organism>
<evidence type="ECO:0000256" key="2">
    <source>
        <dbReference type="ARBA" id="ARBA00004383"/>
    </source>
</evidence>
<evidence type="ECO:0000256" key="9">
    <source>
        <dbReference type="ARBA" id="ARBA00022989"/>
    </source>
</evidence>
<dbReference type="HOGENOM" id="CLU_933305_0_0_6"/>
<keyword evidence="6" id="KW-0997">Cell inner membrane</keyword>
<dbReference type="InterPro" id="IPR004961">
    <property type="entry name" value="Lipase_chaperone"/>
</dbReference>
<evidence type="ECO:0000256" key="14">
    <source>
        <dbReference type="ARBA" id="ARBA00031542"/>
    </source>
</evidence>
<evidence type="ECO:0000256" key="3">
    <source>
        <dbReference type="ARBA" id="ARBA00010358"/>
    </source>
</evidence>
<dbReference type="GO" id="GO:0006457">
    <property type="term" value="P:protein folding"/>
    <property type="evidence" value="ECO:0007669"/>
    <property type="project" value="InterPro"/>
</dbReference>
<comment type="function">
    <text evidence="1">May be involved in the folding of the extracellular lipase during its passage through the periplasm.</text>
</comment>
<dbReference type="Pfam" id="PF03280">
    <property type="entry name" value="Lipase_chap"/>
    <property type="match status" value="1"/>
</dbReference>
<evidence type="ECO:0000256" key="8">
    <source>
        <dbReference type="ARBA" id="ARBA00022963"/>
    </source>
</evidence>
<dbReference type="STRING" id="698738.OLEAN_C07940"/>
<name>R4YKV9_OLEAN</name>
<gene>
    <name evidence="16" type="ORF">OLEAN_C07940</name>
</gene>
<protein>
    <recommendedName>
        <fullName evidence="4">Lipase chaperone</fullName>
    </recommendedName>
    <alternativeName>
        <fullName evidence="15">Lipase foldase</fullName>
    </alternativeName>
    <alternativeName>
        <fullName evidence="13">Lipase helper protein</fullName>
    </alternativeName>
    <alternativeName>
        <fullName evidence="14">Lipase modulator</fullName>
    </alternativeName>
</protein>
<dbReference type="KEGG" id="oai:OLEAN_C07940"/>
<evidence type="ECO:0000256" key="12">
    <source>
        <dbReference type="ARBA" id="ARBA00023186"/>
    </source>
</evidence>
<evidence type="ECO:0000256" key="7">
    <source>
        <dbReference type="ARBA" id="ARBA00022692"/>
    </source>
</evidence>
<proteinExistence type="inferred from homology"/>
<evidence type="ECO:0000256" key="15">
    <source>
        <dbReference type="ARBA" id="ARBA00033028"/>
    </source>
</evidence>
<evidence type="ECO:0000256" key="5">
    <source>
        <dbReference type="ARBA" id="ARBA00022475"/>
    </source>
</evidence>
<sequence>MITSVCVVYFNDADKDARLLLDTHSNRENIPVTVINNNEKTIATAWQWKESNSSDLDDHPNVREKNSSSAFSEEAVYNALHRVRLDSQDNVILDHEALIALNATLDDNRLQLNDLALDNLQMIIRQGLPGSAGDEVAKIVANYYQYLGATKEFNAIYETDSPPPQSIENTTEEHEANYRELVSLRELYLGSSVASKLFSTSDANANYMFDMLKIDNATALSDKEKQKKRAEIIARHAEQTINVNNWNQRSTAFSAAKQNILTASISDQEKQTQLTELMHQHFNNEELANVRHLQLDQP</sequence>
<dbReference type="AlphaFoldDB" id="R4YKV9"/>
<dbReference type="GO" id="GO:0005886">
    <property type="term" value="C:plasma membrane"/>
    <property type="evidence" value="ECO:0007669"/>
    <property type="project" value="UniProtKB-SubCell"/>
</dbReference>
<evidence type="ECO:0000256" key="13">
    <source>
        <dbReference type="ARBA" id="ARBA00030948"/>
    </source>
</evidence>
<evidence type="ECO:0000256" key="11">
    <source>
        <dbReference type="ARBA" id="ARBA00023136"/>
    </source>
</evidence>
<comment type="similarity">
    <text evidence="3">Belongs to the lipase chaperone family.</text>
</comment>